<feature type="compositionally biased region" description="Basic and acidic residues" evidence="1">
    <location>
        <begin position="368"/>
        <end position="393"/>
    </location>
</feature>
<accession>A0A813IHX9</accession>
<dbReference type="AlphaFoldDB" id="A0A813IHX9"/>
<dbReference type="EMBL" id="CAJNNW010009512">
    <property type="protein sequence ID" value="CAE8651008.1"/>
    <property type="molecule type" value="Genomic_DNA"/>
</dbReference>
<dbReference type="PANTHER" id="PTHR48038:SF1">
    <property type="entry name" value="RIBONUCLEOPROTEIN RB97D"/>
    <property type="match status" value="1"/>
</dbReference>
<evidence type="ECO:0000313" key="3">
    <source>
        <dbReference type="EMBL" id="CAE8651008.1"/>
    </source>
</evidence>
<gene>
    <name evidence="3" type="ORF">PGLA2088_LOCUS8765</name>
</gene>
<keyword evidence="2" id="KW-1133">Transmembrane helix</keyword>
<feature type="transmembrane region" description="Helical" evidence="2">
    <location>
        <begin position="671"/>
        <end position="692"/>
    </location>
</feature>
<feature type="non-terminal residue" evidence="3">
    <location>
        <position position="1"/>
    </location>
</feature>
<feature type="region of interest" description="Disordered" evidence="1">
    <location>
        <begin position="364"/>
        <end position="393"/>
    </location>
</feature>
<feature type="transmembrane region" description="Helical" evidence="2">
    <location>
        <begin position="558"/>
        <end position="578"/>
    </location>
</feature>
<feature type="region of interest" description="Disordered" evidence="1">
    <location>
        <begin position="1"/>
        <end position="94"/>
    </location>
</feature>
<sequence>MPRSPSGSRSRSRSPPRRRRSPSRRRSRSRRRSPVRRRSPSPPPRRPARSRSRSPPRKRSRSRSPPRKRSRSKSEKSTKAPAKPTSNAAADGDDEPFEMKWEIVDGVAKLNGDKSYRAELMVPRPQGRMGMRAGTISIRGPSRLVISDHQVSAPNCQPQCRMGTASHDSPAICRMHEHPHGLQSVHARLVEYLAASYEDASSLHIVCRNVYLRVETKYSTMAVAFICRQGLTVKRSMMGRARSPYKWLRKSDCRWKPPSATEQGVPQLMSPCGPHELLTHFVPLYLVLHLPLDAENGTPVEFSRYVASKPSTRLLSLAAALLLICGFEAEVPAEREREFVSSAAITSPSGGSIEGLFALGGRSRSRRAKAEGDNDTKPIEAEKDDETKPIEAEKDEAPTFGVSLLCIAVQFIRCTSRMLGAMVTPLLGCPRYKWRPWYGMPGLETVNSALPDVQTLRRWLNAAQDEVQARFPKWQRAEVLPQAWEVVSREEVKLRGRDAWILCLCVLMGALFCAELLHFLLNRMALKFARRYNMLPEYQPLKVRASDMESHDIGRARFTWFVVLFVCHNIFLFVLTGYALENGLILGSFGFAFEVIAIWFVEVLVMEVMSWAVASIVATSQGLLLPHPAPKILKSIMPGIGSKADHAKDFTIAAICYAKGFCANHGRMHHTAGVCLGYLTLFFIFFAVPFLVSTAERRREVAGDFLSALATKGQAPKEEEPETQDLAEPFSQLPNRDGFELFVDENENEGLRKQ</sequence>
<feature type="compositionally biased region" description="Basic residues" evidence="1">
    <location>
        <begin position="10"/>
        <end position="39"/>
    </location>
</feature>
<dbReference type="PANTHER" id="PTHR48038">
    <property type="entry name" value="RIBONUCLEOPROTEIN RB97D"/>
    <property type="match status" value="1"/>
</dbReference>
<name>A0A813IHX9_POLGL</name>
<reference evidence="3" key="1">
    <citation type="submission" date="2021-02" db="EMBL/GenBank/DDBJ databases">
        <authorList>
            <person name="Dougan E. K."/>
            <person name="Rhodes N."/>
            <person name="Thang M."/>
            <person name="Chan C."/>
        </authorList>
    </citation>
    <scope>NUCLEOTIDE SEQUENCE</scope>
</reference>
<keyword evidence="2" id="KW-0472">Membrane</keyword>
<evidence type="ECO:0000256" key="1">
    <source>
        <dbReference type="SAM" id="MobiDB-lite"/>
    </source>
</evidence>
<feature type="region of interest" description="Disordered" evidence="1">
    <location>
        <begin position="711"/>
        <end position="736"/>
    </location>
</feature>
<dbReference type="Proteomes" id="UP000626109">
    <property type="component" value="Unassembled WGS sequence"/>
</dbReference>
<keyword evidence="2" id="KW-0812">Transmembrane</keyword>
<feature type="compositionally biased region" description="Basic residues" evidence="1">
    <location>
        <begin position="46"/>
        <end position="71"/>
    </location>
</feature>
<protein>
    <submittedName>
        <fullName evidence="3">Uncharacterized protein</fullName>
    </submittedName>
</protein>
<evidence type="ECO:0000313" key="4">
    <source>
        <dbReference type="Proteomes" id="UP000626109"/>
    </source>
</evidence>
<proteinExistence type="predicted"/>
<evidence type="ECO:0000256" key="2">
    <source>
        <dbReference type="SAM" id="Phobius"/>
    </source>
</evidence>
<comment type="caution">
    <text evidence="3">The sequence shown here is derived from an EMBL/GenBank/DDBJ whole genome shotgun (WGS) entry which is preliminary data.</text>
</comment>
<organism evidence="3 4">
    <name type="scientific">Polarella glacialis</name>
    <name type="common">Dinoflagellate</name>
    <dbReference type="NCBI Taxonomy" id="89957"/>
    <lineage>
        <taxon>Eukaryota</taxon>
        <taxon>Sar</taxon>
        <taxon>Alveolata</taxon>
        <taxon>Dinophyceae</taxon>
        <taxon>Suessiales</taxon>
        <taxon>Suessiaceae</taxon>
        <taxon>Polarella</taxon>
    </lineage>
</organism>
<feature type="transmembrane region" description="Helical" evidence="2">
    <location>
        <begin position="499"/>
        <end position="521"/>
    </location>
</feature>